<reference evidence="1 2" key="1">
    <citation type="journal article" date="2015" name="Stand. Genomic Sci.">
        <title>Genomic Encyclopedia of Bacterial and Archaeal Type Strains, Phase III: the genomes of soil and plant-associated and newly described type strains.</title>
        <authorList>
            <person name="Whitman W.B."/>
            <person name="Woyke T."/>
            <person name="Klenk H.P."/>
            <person name="Zhou Y."/>
            <person name="Lilburn T.G."/>
            <person name="Beck B.J."/>
            <person name="De Vos P."/>
            <person name="Vandamme P."/>
            <person name="Eisen J.A."/>
            <person name="Garrity G."/>
            <person name="Hugenholtz P."/>
            <person name="Kyrpides N.C."/>
        </authorList>
    </citation>
    <scope>NUCLEOTIDE SEQUENCE [LARGE SCALE GENOMIC DNA]</scope>
    <source>
        <strain evidence="1 2">CGMCC 1.5364</strain>
    </source>
</reference>
<dbReference type="Proteomes" id="UP000316225">
    <property type="component" value="Unassembled WGS sequence"/>
</dbReference>
<dbReference type="SUPFAM" id="SSF54909">
    <property type="entry name" value="Dimeric alpha+beta barrel"/>
    <property type="match status" value="1"/>
</dbReference>
<proteinExistence type="predicted"/>
<dbReference type="PIRSF" id="PIRSF007028">
    <property type="entry name" value="UCP007028"/>
    <property type="match status" value="1"/>
</dbReference>
<dbReference type="InterPro" id="IPR011008">
    <property type="entry name" value="Dimeric_a/b-barrel"/>
</dbReference>
<dbReference type="Gene3D" id="3.30.70.100">
    <property type="match status" value="1"/>
</dbReference>
<evidence type="ECO:0000313" key="2">
    <source>
        <dbReference type="Proteomes" id="UP000316225"/>
    </source>
</evidence>
<dbReference type="InterPro" id="IPR009874">
    <property type="entry name" value="DUF1428"/>
</dbReference>
<dbReference type="Pfam" id="PF07237">
    <property type="entry name" value="DUF1428"/>
    <property type="match status" value="1"/>
</dbReference>
<sequence>MTYYSGFVLAVPTANKQKYIDHAQKAWPFFERRGAIRMVENWGVDVPHGKVTDFYRASQAKDDETVLFSWIEWPDRATADAAFQNMMEDPDMQAMSEMPFDGMRMMWGGFEPIVDVSQKEAVA</sequence>
<protein>
    <submittedName>
        <fullName evidence="1">Uncharacterized protein YbaA (DUF1428 family)</fullName>
    </submittedName>
</protein>
<dbReference type="EMBL" id="VLKU01000005">
    <property type="protein sequence ID" value="TWI34381.1"/>
    <property type="molecule type" value="Genomic_DNA"/>
</dbReference>
<dbReference type="OrthoDB" id="9792392at2"/>
<comment type="caution">
    <text evidence="1">The sequence shown here is derived from an EMBL/GenBank/DDBJ whole genome shotgun (WGS) entry which is preliminary data.</text>
</comment>
<name>A0A562NQR5_9RHOB</name>
<organism evidence="1 2">
    <name type="scientific">Paracoccus sulfuroxidans</name>
    <dbReference type="NCBI Taxonomy" id="384678"/>
    <lineage>
        <taxon>Bacteria</taxon>
        <taxon>Pseudomonadati</taxon>
        <taxon>Pseudomonadota</taxon>
        <taxon>Alphaproteobacteria</taxon>
        <taxon>Rhodobacterales</taxon>
        <taxon>Paracoccaceae</taxon>
        <taxon>Paracoccus</taxon>
    </lineage>
</organism>
<evidence type="ECO:0000313" key="1">
    <source>
        <dbReference type="EMBL" id="TWI34381.1"/>
    </source>
</evidence>
<dbReference type="AlphaFoldDB" id="A0A562NQR5"/>
<keyword evidence="2" id="KW-1185">Reference proteome</keyword>
<gene>
    <name evidence="1" type="ORF">IQ24_01899</name>
</gene>
<dbReference type="RefSeq" id="WP_145397717.1">
    <property type="nucleotide sequence ID" value="NZ_VLKU01000005.1"/>
</dbReference>
<accession>A0A562NQR5</accession>